<protein>
    <submittedName>
        <fullName evidence="1">Uncharacterized protein</fullName>
    </submittedName>
</protein>
<accession>A0A138ZY78</accession>
<sequence>MARYVSKQILGCELEIWEDKGHLTEYFDEFEQIIAWARNRENASTSPGQSTAE</sequence>
<dbReference type="Proteomes" id="UP000070544">
    <property type="component" value="Unassembled WGS sequence"/>
</dbReference>
<proteinExistence type="predicted"/>
<name>A0A138ZY78_GONPJ</name>
<organism evidence="1 2">
    <name type="scientific">Gonapodya prolifera (strain JEL478)</name>
    <name type="common">Monoblepharis prolifera</name>
    <dbReference type="NCBI Taxonomy" id="1344416"/>
    <lineage>
        <taxon>Eukaryota</taxon>
        <taxon>Fungi</taxon>
        <taxon>Fungi incertae sedis</taxon>
        <taxon>Chytridiomycota</taxon>
        <taxon>Chytridiomycota incertae sedis</taxon>
        <taxon>Monoblepharidomycetes</taxon>
        <taxon>Monoblepharidales</taxon>
        <taxon>Gonapodyaceae</taxon>
        <taxon>Gonapodya</taxon>
    </lineage>
</organism>
<reference evidence="1 2" key="1">
    <citation type="journal article" date="2015" name="Genome Biol. Evol.">
        <title>Phylogenomic analyses indicate that early fungi evolved digesting cell walls of algal ancestors of land plants.</title>
        <authorList>
            <person name="Chang Y."/>
            <person name="Wang S."/>
            <person name="Sekimoto S."/>
            <person name="Aerts A.L."/>
            <person name="Choi C."/>
            <person name="Clum A."/>
            <person name="LaButti K.M."/>
            <person name="Lindquist E.A."/>
            <person name="Yee Ngan C."/>
            <person name="Ohm R.A."/>
            <person name="Salamov A.A."/>
            <person name="Grigoriev I.V."/>
            <person name="Spatafora J.W."/>
            <person name="Berbee M.L."/>
        </authorList>
    </citation>
    <scope>NUCLEOTIDE SEQUENCE [LARGE SCALE GENOMIC DNA]</scope>
    <source>
        <strain evidence="1 2">JEL478</strain>
    </source>
</reference>
<keyword evidence="2" id="KW-1185">Reference proteome</keyword>
<dbReference type="EMBL" id="KQ965864">
    <property type="protein sequence ID" value="KXS09444.1"/>
    <property type="molecule type" value="Genomic_DNA"/>
</dbReference>
<dbReference type="AlphaFoldDB" id="A0A138ZY78"/>
<gene>
    <name evidence="1" type="ORF">M427DRAFT_140897</name>
</gene>
<evidence type="ECO:0000313" key="2">
    <source>
        <dbReference type="Proteomes" id="UP000070544"/>
    </source>
</evidence>
<evidence type="ECO:0000313" key="1">
    <source>
        <dbReference type="EMBL" id="KXS09444.1"/>
    </source>
</evidence>